<dbReference type="Pfam" id="PF25569">
    <property type="entry name" value="TPR_ZFYVE26"/>
    <property type="match status" value="1"/>
</dbReference>
<dbReference type="InterPro" id="IPR013083">
    <property type="entry name" value="Znf_RING/FYVE/PHD"/>
</dbReference>
<keyword evidence="2" id="KW-0479">Metal-binding</keyword>
<feature type="domain" description="FYVE-type" evidence="7">
    <location>
        <begin position="1789"/>
        <end position="1850"/>
    </location>
</feature>
<dbReference type="InterPro" id="IPR011011">
    <property type="entry name" value="Znf_FYVE_PHD"/>
</dbReference>
<dbReference type="PROSITE" id="PS50178">
    <property type="entry name" value="ZF_FYVE"/>
    <property type="match status" value="1"/>
</dbReference>
<evidence type="ECO:0000256" key="3">
    <source>
        <dbReference type="ARBA" id="ARBA00022771"/>
    </source>
</evidence>
<dbReference type="InterPro" id="IPR000306">
    <property type="entry name" value="Znf_FYVE"/>
</dbReference>
<organism evidence="8 9">
    <name type="scientific">Ceratina calcarata</name>
    <dbReference type="NCBI Taxonomy" id="156304"/>
    <lineage>
        <taxon>Eukaryota</taxon>
        <taxon>Metazoa</taxon>
        <taxon>Ecdysozoa</taxon>
        <taxon>Arthropoda</taxon>
        <taxon>Hexapoda</taxon>
        <taxon>Insecta</taxon>
        <taxon>Pterygota</taxon>
        <taxon>Neoptera</taxon>
        <taxon>Endopterygota</taxon>
        <taxon>Hymenoptera</taxon>
        <taxon>Apocrita</taxon>
        <taxon>Aculeata</taxon>
        <taxon>Apoidea</taxon>
        <taxon>Anthophila</taxon>
        <taxon>Apidae</taxon>
        <taxon>Ceratina</taxon>
        <taxon>Zadontomerus</taxon>
    </lineage>
</organism>
<dbReference type="GeneID" id="108626715"/>
<dbReference type="GO" id="GO:0008270">
    <property type="term" value="F:zinc ion binding"/>
    <property type="evidence" value="ECO:0007669"/>
    <property type="project" value="UniProtKB-KW"/>
</dbReference>
<evidence type="ECO:0000313" key="9">
    <source>
        <dbReference type="RefSeq" id="XP_017883023.1"/>
    </source>
</evidence>
<dbReference type="Pfam" id="PF04784">
    <property type="entry name" value="DUF547"/>
    <property type="match status" value="1"/>
</dbReference>
<dbReference type="GO" id="GO:0032266">
    <property type="term" value="F:phosphatidylinositol-3-phosphate binding"/>
    <property type="evidence" value="ECO:0007669"/>
    <property type="project" value="InterPro"/>
</dbReference>
<evidence type="ECO:0000256" key="4">
    <source>
        <dbReference type="ARBA" id="ARBA00022833"/>
    </source>
</evidence>
<dbReference type="RefSeq" id="XP_017883023.1">
    <property type="nucleotide sequence ID" value="XM_018027534.2"/>
</dbReference>
<sequence length="2558" mass="297083">MSETLQINKCIQSKLWYTSLTICQDDDRSSQVNNADFVEAKDLIVSLIDSQSVSQSEWIIHTLLCTLVNRVTSLDVDCIRKEQCYIQMKQSLQLCRNLSTNLQEKLLMIYRGGTEQTTLDLFRTIQDEYLTFLKQNVYDNPIVTCWIHNELLSTCSNILDDTVSQLQDFYPSLIKELLEFKLSKQKLIGDNSFERVLLLLISKMNTFKCDETTWCTRLFPMILKASDTQDLQLALYSRTDELLFKKWCAFLNEVYMNCRPINNLSDALKIQKVLFHFTPASVTINNNRLVERVNSIKSHWVIDILNICYTLMINSKYNDVSRTLSCPLLKPLWPVLLLKLLNECSQWEDDLPDAWKHYDLLYNSIEFLIPKCTNDLSQDSVLNQLQDVIRKNLKILKYILDSGKENEEKPVAESHRRISIKWIFDLLQHFDTLLVLKMTTNIHEQEHKRIKNLLEDLREPENIFNAYCSVLYALKAILLCDNYDTNKSTIKEYFSYMNHLVKSLQPPDLRVRVIENIFYLMFLRDEHFDHVPKSNDNSDIDTSYEQLKFDDKCNAKKHLSGFICNKYAVRDVLHHLRDIVSATRMEYVGMKNENGDTEEIDRIDSAITDAKWRLELYTNPYFTEYASQPVKDRSKTFRTKKLVTNNSKESVLSHQESSVSDESKIKSNSSSDSETINNTKWRKHSRNPVLSDGTKNVIYKPLFVNFLLATKESLIIRCLWKNDYTKAQEILESSNMKNTQLNGEVQFSKALHAFRINIPKQVNTLISTNESQENSQSSALENIRQVVQEGIQSSRQTGQFETFLASQEVNLRMLSMETLSNYEILTICALDMALTVSQIYTVSLNLCEVAMKYLKLYKTFDNTEYVHFFHKFYQLLYEKKDEASVEDILCDAKVSLSAKEYKEKENFWTDIVIRHEEFKESQVNKNTINNILKDRNHLPGLKILSKIATIPRGTKKYMQNLSSHLQLLHVIIPTEHALFTVSDLLKVPLHYYIGHQIFELETEPHSLEPIAHDLQINLAYSILTNACPVLPYEENARFDTISRDIGCIVLNKSSNISDLNYKIQGPNQCVSEILTELLQVLHNLNLNQSCLTRETCKILSEHADVRNVLSKTARLVSLDLSVLSMGDETLTFLVNTWNLMFLHAALTVWANDPPFNELQHSISLKSIGYLIGDLGLVTLTTLRSKLLGDIISNDQFFIEVEELNEPAWQDLDITHDPRVIFLMANEYSGTPYIKICNTDSLNEDLANAFREYLDHYLAKREENIIQLPKIVERYQNFISQNFESDPGNNSNSTYSINEYVELDESTTIEYVPLSYSYSIILKYQKQSNTHHQKQVNEYKTDWKIDNIRPSLLQYLVGQCWVVSYLLRRIQNENVPDLSNLKRTACLENLVTSPWVKELKSLFENNQTLAAILETIPMPRLWSHFELIARNAEWEPCLKLINALPSRVALSTEVQCFKDKVLGQIVTNKDTELNTEILQYLYQIKDVYTLSETVLYNINKWHVNICKNVLLHLVHHVDNYKLPMHCVLKLMEILRRVLIFNKMLPYYIIKANETWYDIVYCTGKVDPLQIVKSLMNADQFELCLEWMECQAFSLEIHPFITEEFLIGLLKNESQNFNQTSKFFQALPFDQSIKLCKVVLNKLESIDSLRYICNYLLQYCKATETVKYRRTLLGIEILSMLDARERSLYIHLIKEPLLMLEQLLMNCKFENIQRILSAIENKLDQADISRTSFDKIIRFYAQKSLDIRVSLQCDAIESKSLKNIQQSASETENTEFVMPLFVPTKEEWVPNDKAKKCSCCKNVIFSMFNRRHHCRRCGRIICATCSQHRMQVSGYPPSVLVRVCDDCKRQTILQVQTSQGTPSTSTFDYWRLTKDHEHNKTIREEFSFEYAPNISLCLAILNLHSEHKSYASFLLDCCDEMRRLLHPVAGGKVNPEVDHAVIIKMIRSLLVAAKVKCAKLGLNTGLSHCDSSLSQVDLITTLIQSDCVHLIPSDKELDEKNHTLRKLRDRLIEKEQWTLALDMSTKAGLDTQGVWTTWGKACLKVGYFDQARDKFFHCLDKVQYDSFDDWVILSYPRESETSSKKETERLNKIEEEKLKRSEYSKNRPLKNPPVLTEILQILDNLGVYKQYAHYQYSSTAQDLFNTFGSFIANRKQFFAKIYYEESLYYLLTYGSYASILEFFLKHEEFNKCLAFTLENNLEPELFFNEIYLYCLRNGNVEKLHEAMSDKDPSLFVWKKYLIHVCHSLEKRQYLNILYHLQLFMKDSVRAAMTCVRFYINEASNYTDLKAKANFLLDAQKHLESELQIETLNRKRKKSTSSMHGSQGIFTMEMEPSEIDKHINTISRQMEIAKFLASCEKEGRTPIQYLRLFPGKDSKTSITEVPTLFGNQQQKIDLAVLTILCGCNIEEGFGIAFRIMQDYYLPQQKVYSLAGHVLTMKNDVPAIQQLIKCCQTSGIPNSYIISDYVITHCVKLLMSRLNNQDEAVLKNDIYGLVRLITDVELKINAYIECKQLKAAYLLAVKDSRTQDIKKILKESDRLGQNAIEAICIKWLEQQSKK</sequence>
<dbReference type="InterPro" id="IPR017455">
    <property type="entry name" value="Znf_FYVE-rel"/>
</dbReference>
<gene>
    <name evidence="9" type="primary">LOC108626715</name>
</gene>
<dbReference type="KEGG" id="ccal:108626715"/>
<evidence type="ECO:0000256" key="2">
    <source>
        <dbReference type="ARBA" id="ARBA00022723"/>
    </source>
</evidence>
<feature type="compositionally biased region" description="Low complexity" evidence="6">
    <location>
        <begin position="656"/>
        <end position="679"/>
    </location>
</feature>
<evidence type="ECO:0000259" key="7">
    <source>
        <dbReference type="PROSITE" id="PS50178"/>
    </source>
</evidence>
<dbReference type="Proteomes" id="UP000694925">
    <property type="component" value="Unplaced"/>
</dbReference>
<dbReference type="GO" id="GO:0000281">
    <property type="term" value="P:mitotic cytokinesis"/>
    <property type="evidence" value="ECO:0007669"/>
    <property type="project" value="InterPro"/>
</dbReference>
<dbReference type="Gene3D" id="3.30.40.10">
    <property type="entry name" value="Zinc/RING finger domain, C3HC4 (zinc finger)"/>
    <property type="match status" value="1"/>
</dbReference>
<evidence type="ECO:0000256" key="6">
    <source>
        <dbReference type="SAM" id="MobiDB-lite"/>
    </source>
</evidence>
<keyword evidence="4" id="KW-0862">Zinc</keyword>
<evidence type="ECO:0000313" key="8">
    <source>
        <dbReference type="Proteomes" id="UP000694925"/>
    </source>
</evidence>
<dbReference type="Pfam" id="PF01363">
    <property type="entry name" value="FYVE"/>
    <property type="match status" value="1"/>
</dbReference>
<proteinExistence type="predicted"/>
<dbReference type="GO" id="GO:0005765">
    <property type="term" value="C:lysosomal membrane"/>
    <property type="evidence" value="ECO:0007669"/>
    <property type="project" value="TreeGrafter"/>
</dbReference>
<dbReference type="InterPro" id="IPR006869">
    <property type="entry name" value="DUF547"/>
</dbReference>
<dbReference type="InterPro" id="IPR028730">
    <property type="entry name" value="ZFYVE26"/>
</dbReference>
<dbReference type="GO" id="GO:0030496">
    <property type="term" value="C:midbody"/>
    <property type="evidence" value="ECO:0007669"/>
    <property type="project" value="TreeGrafter"/>
</dbReference>
<evidence type="ECO:0000256" key="1">
    <source>
        <dbReference type="ARBA" id="ARBA00022553"/>
    </source>
</evidence>
<accession>A0AAJ7J3D5</accession>
<dbReference type="GO" id="GO:0000724">
    <property type="term" value="P:double-strand break repair via homologous recombination"/>
    <property type="evidence" value="ECO:0007669"/>
    <property type="project" value="InterPro"/>
</dbReference>
<dbReference type="SUPFAM" id="SSF57903">
    <property type="entry name" value="FYVE/PHD zinc finger"/>
    <property type="match status" value="1"/>
</dbReference>
<dbReference type="CTD" id="41370"/>
<reference evidence="9" key="1">
    <citation type="submission" date="2025-08" db="UniProtKB">
        <authorList>
            <consortium name="RefSeq"/>
        </authorList>
    </citation>
    <scope>IDENTIFICATION</scope>
    <source>
        <tissue evidence="9">Whole body</tissue>
    </source>
</reference>
<dbReference type="SMART" id="SM00064">
    <property type="entry name" value="FYVE"/>
    <property type="match status" value="1"/>
</dbReference>
<keyword evidence="3 5" id="KW-0863">Zinc-finger</keyword>
<feature type="region of interest" description="Disordered" evidence="6">
    <location>
        <begin position="648"/>
        <end position="687"/>
    </location>
</feature>
<dbReference type="GO" id="GO:0032465">
    <property type="term" value="P:regulation of cytokinesis"/>
    <property type="evidence" value="ECO:0007669"/>
    <property type="project" value="TreeGrafter"/>
</dbReference>
<evidence type="ECO:0000256" key="5">
    <source>
        <dbReference type="PROSITE-ProRule" id="PRU00091"/>
    </source>
</evidence>
<dbReference type="InterPro" id="IPR057946">
    <property type="entry name" value="TPR_ZFYVE26"/>
</dbReference>
<dbReference type="GO" id="GO:0005813">
    <property type="term" value="C:centrosome"/>
    <property type="evidence" value="ECO:0007669"/>
    <property type="project" value="TreeGrafter"/>
</dbReference>
<keyword evidence="1" id="KW-0597">Phosphoprotein</keyword>
<dbReference type="PANTHER" id="PTHR46591:SF1">
    <property type="entry name" value="ZINC FINGER FYVE DOMAIN-CONTAINING PROTEIN 26"/>
    <property type="match status" value="1"/>
</dbReference>
<keyword evidence="8" id="KW-1185">Reference proteome</keyword>
<dbReference type="PANTHER" id="PTHR46591">
    <property type="entry name" value="ZINC FINGER FYVE DOMAIN-CONTAINING PROTEIN 26"/>
    <property type="match status" value="1"/>
</dbReference>
<protein>
    <submittedName>
        <fullName evidence="9">Uncharacterized protein LOC108626715</fullName>
    </submittedName>
</protein>
<name>A0AAJ7J3D5_9HYME</name>